<evidence type="ECO:0000313" key="1">
    <source>
        <dbReference type="EMBL" id="KAF4734570.1"/>
    </source>
</evidence>
<dbReference type="SUPFAM" id="SSF48371">
    <property type="entry name" value="ARM repeat"/>
    <property type="match status" value="1"/>
</dbReference>
<accession>A0A7J6SQY8</accession>
<dbReference type="AlphaFoldDB" id="A0A7J6SQY8"/>
<name>A0A7J6SQY8_PEROL</name>
<evidence type="ECO:0000313" key="2">
    <source>
        <dbReference type="Proteomes" id="UP000553632"/>
    </source>
</evidence>
<protein>
    <submittedName>
        <fullName evidence="1">Uncharacterized protein</fullName>
    </submittedName>
</protein>
<sequence length="476" mass="52080">QQLLLASGRGSFEFYDEITRRAILPVLSSPQAVEEDKHGVVDFCMKFLSEGSICDEGLAEQVAECLLELPDKDIHLALAAVVPACRADSLIVSKAMKLAISRGWTSVVKKAYPRHPKITLEEVVPALQQRADQSSDMPCAIVAQIFADHPAEAISLLSTVGVADIARSTEWPEDALSFLVDNLPEVATWPWPLIVASPINEGSLAALACRLADANQPMCQKELAECRVSSWSALFKSVVIDPPAALKVLEVCPDDAFDACLASALVKHADPIIWATVMKVGIERDRSRTIELGKSSMSIAGLKRLLHSNTVELDEAERKAIVSGLYDSSADRGVAMCLLSALDTSDLETYGEEPRRSMLLGLKEGAGEAFVFACKLFLRLLSRPLLRADSQSVIPALCDKLESDDSRPLTAISACQCLYKIGKMSDLAELIPKQYYQRVFHALKQPLAHHKMVVRRQATITYGVWMCAQVDGFCER</sequence>
<keyword evidence="2" id="KW-1185">Reference proteome</keyword>
<feature type="non-terminal residue" evidence="1">
    <location>
        <position position="1"/>
    </location>
</feature>
<reference evidence="1 2" key="1">
    <citation type="submission" date="2020-04" db="EMBL/GenBank/DDBJ databases">
        <title>Perkinsus olseni comparative genomics.</title>
        <authorList>
            <person name="Bogema D.R."/>
        </authorList>
    </citation>
    <scope>NUCLEOTIDE SEQUENCE [LARGE SCALE GENOMIC DNA]</scope>
    <source>
        <strain evidence="1 2">ATCC PRA-207</strain>
    </source>
</reference>
<gene>
    <name evidence="1" type="ORF">FOZ63_027634</name>
</gene>
<dbReference type="InterPro" id="IPR016024">
    <property type="entry name" value="ARM-type_fold"/>
</dbReference>
<comment type="caution">
    <text evidence="1">The sequence shown here is derived from an EMBL/GenBank/DDBJ whole genome shotgun (WGS) entry which is preliminary data.</text>
</comment>
<dbReference type="EMBL" id="JABANO010016800">
    <property type="protein sequence ID" value="KAF4734570.1"/>
    <property type="molecule type" value="Genomic_DNA"/>
</dbReference>
<organism evidence="1 2">
    <name type="scientific">Perkinsus olseni</name>
    <name type="common">Perkinsus atlanticus</name>
    <dbReference type="NCBI Taxonomy" id="32597"/>
    <lineage>
        <taxon>Eukaryota</taxon>
        <taxon>Sar</taxon>
        <taxon>Alveolata</taxon>
        <taxon>Perkinsozoa</taxon>
        <taxon>Perkinsea</taxon>
        <taxon>Perkinsida</taxon>
        <taxon>Perkinsidae</taxon>
        <taxon>Perkinsus</taxon>
    </lineage>
</organism>
<proteinExistence type="predicted"/>
<dbReference type="Proteomes" id="UP000553632">
    <property type="component" value="Unassembled WGS sequence"/>
</dbReference>